<name>A0ABM1R5X0_CAMSA</name>
<organism evidence="3 4">
    <name type="scientific">Camelina sativa</name>
    <name type="common">False flax</name>
    <name type="synonym">Myagrum sativum</name>
    <dbReference type="NCBI Taxonomy" id="90675"/>
    <lineage>
        <taxon>Eukaryota</taxon>
        <taxon>Viridiplantae</taxon>
        <taxon>Streptophyta</taxon>
        <taxon>Embryophyta</taxon>
        <taxon>Tracheophyta</taxon>
        <taxon>Spermatophyta</taxon>
        <taxon>Magnoliopsida</taxon>
        <taxon>eudicotyledons</taxon>
        <taxon>Gunneridae</taxon>
        <taxon>Pentapetalae</taxon>
        <taxon>rosids</taxon>
        <taxon>malvids</taxon>
        <taxon>Brassicales</taxon>
        <taxon>Brassicaceae</taxon>
        <taxon>Camelineae</taxon>
        <taxon>Camelina</taxon>
    </lineage>
</organism>
<keyword evidence="2" id="KW-1133">Transmembrane helix</keyword>
<protein>
    <submittedName>
        <fullName evidence="4">Uncharacterized protein LOC104759240</fullName>
    </submittedName>
</protein>
<reference evidence="4" key="2">
    <citation type="submission" date="2025-08" db="UniProtKB">
        <authorList>
            <consortium name="RefSeq"/>
        </authorList>
    </citation>
    <scope>IDENTIFICATION</scope>
    <source>
        <tissue evidence="4">Leaf</tissue>
    </source>
</reference>
<dbReference type="PANTHER" id="PTHR46225:SF18">
    <property type="entry name" value="DUF4220 DOMAIN-CONTAINING PROTEIN"/>
    <property type="match status" value="1"/>
</dbReference>
<feature type="compositionally biased region" description="Low complexity" evidence="1">
    <location>
        <begin position="21"/>
        <end position="41"/>
    </location>
</feature>
<dbReference type="Proteomes" id="UP000694864">
    <property type="component" value="Chromosome 17"/>
</dbReference>
<accession>A0ABM1R5X0</accession>
<dbReference type="RefSeq" id="XP_019094408.1">
    <property type="nucleotide sequence ID" value="XM_019238863.1"/>
</dbReference>
<evidence type="ECO:0000256" key="2">
    <source>
        <dbReference type="SAM" id="Phobius"/>
    </source>
</evidence>
<feature type="transmembrane region" description="Helical" evidence="2">
    <location>
        <begin position="56"/>
        <end position="77"/>
    </location>
</feature>
<keyword evidence="3" id="KW-1185">Reference proteome</keyword>
<keyword evidence="2" id="KW-0472">Membrane</keyword>
<feature type="compositionally biased region" description="Basic and acidic residues" evidence="1">
    <location>
        <begin position="1"/>
        <end position="14"/>
    </location>
</feature>
<evidence type="ECO:0000313" key="4">
    <source>
        <dbReference type="RefSeq" id="XP_019094408.1"/>
    </source>
</evidence>
<evidence type="ECO:0000313" key="3">
    <source>
        <dbReference type="Proteomes" id="UP000694864"/>
    </source>
</evidence>
<reference evidence="3" key="1">
    <citation type="journal article" date="2014" name="Nat. Commun.">
        <title>The emerging biofuel crop Camelina sativa retains a highly undifferentiated hexaploid genome structure.</title>
        <authorList>
            <person name="Kagale S."/>
            <person name="Koh C."/>
            <person name="Nixon J."/>
            <person name="Bollina V."/>
            <person name="Clarke W.E."/>
            <person name="Tuteja R."/>
            <person name="Spillane C."/>
            <person name="Robinson S.J."/>
            <person name="Links M.G."/>
            <person name="Clarke C."/>
            <person name="Higgins E.E."/>
            <person name="Huebert T."/>
            <person name="Sharpe A.G."/>
            <person name="Parkin I.A."/>
        </authorList>
    </citation>
    <scope>NUCLEOTIDE SEQUENCE [LARGE SCALE GENOMIC DNA]</scope>
    <source>
        <strain evidence="3">cv. DH55</strain>
    </source>
</reference>
<sequence length="174" mass="19208">MEPETHNDNDEHVIDVTTDEYSTSGSSLDEGSYSSLSSPLSTDDGASSSSTRGCDCFWNTLELVVTLVHIVAALVILTLAKDEHPHALLLAWLIGYTCGCITIALLIILSLLRKYNQVGVYSRSRVDRVMEVLKTGVECLFFVWLILGIVWISDAHSSPSDAPKLHRLHCFQLD</sequence>
<feature type="transmembrane region" description="Helical" evidence="2">
    <location>
        <begin position="89"/>
        <end position="112"/>
    </location>
</feature>
<feature type="transmembrane region" description="Helical" evidence="2">
    <location>
        <begin position="132"/>
        <end position="152"/>
    </location>
</feature>
<keyword evidence="2" id="KW-0812">Transmembrane</keyword>
<dbReference type="GeneID" id="104759240"/>
<gene>
    <name evidence="4" type="primary">LOC104759240</name>
</gene>
<feature type="region of interest" description="Disordered" evidence="1">
    <location>
        <begin position="1"/>
        <end position="41"/>
    </location>
</feature>
<dbReference type="PANTHER" id="PTHR46225">
    <property type="entry name" value="C3H4 TYPE ZINC FINGER PROTEIN"/>
    <property type="match status" value="1"/>
</dbReference>
<proteinExistence type="predicted"/>
<evidence type="ECO:0000256" key="1">
    <source>
        <dbReference type="SAM" id="MobiDB-lite"/>
    </source>
</evidence>